<dbReference type="OrthoDB" id="2634326at2759"/>
<dbReference type="AlphaFoldDB" id="A0A0D7B0P2"/>
<sequence>MSGAAGMSASAQRELIKKLRKYPRELMKLGSRMPVSQTHPLTHLDGLVAAVHPDLDFFICSPNMTCPIPLPQLGSNVVVSMCDDLRFGASDPIQWPQMWSMDHAHLACIPRIQQDGPLQGLWLDPSIDYDFVVDITVGQGLGRLAPTPLEQVARAAEVTKEESSRFLDPTEVEQASILTLLVDHFLHILRTRGLTYRRTLLNLRYLQRAALELQGLINFNRFVLEHLDADSVVRPVETSWMGAFTDNPEHMARLFRAGVPVWTIWWISESVRTRCFGVVGLELAAEKLVLAEPREFNLRRILYEGQNTNAVQDTIYIWLTSRMTALALHTGVSVIAPRPAGAPPAPSTSSRPTQSRKQEKKKAGTVRTFKQPYHKYLATPVRSWIRALECVEEDDQKCVDPKAHLVFALPRPDIFASAATNDKLALLFTNWLRLRSPVLSIIQDTGSADYGKHRISHQAWRLLIHQGTLDVVMPKEGAKEGRFADEAVGLARAIRQDEPGLGAVPSDVTPSWYGQPFRWDPTDAGHEALCREVVWEVAHLGFVLDFMLLDARLAKWSKAESHELALRQCFRTTVDRSLVDVDLGMANTGLAEVDWVMRAPFVYALKIVVSHWSMRSPHQAIPTSIAMPLPKDGYTQQEMDELEELLTRTVVQAFYTEFRRPPVLPPSLPQPGADPARVHFQPPDVPRTHSRPGQWMPTTLLRDLASQD</sequence>
<feature type="region of interest" description="Disordered" evidence="1">
    <location>
        <begin position="681"/>
        <end position="708"/>
    </location>
</feature>
<gene>
    <name evidence="2" type="ORF">CYLTODRAFT_458419</name>
</gene>
<dbReference type="STRING" id="1314674.A0A0D7B0P2"/>
<reference evidence="2 3" key="1">
    <citation type="journal article" date="2015" name="Fungal Genet. Biol.">
        <title>Evolution of novel wood decay mechanisms in Agaricales revealed by the genome sequences of Fistulina hepatica and Cylindrobasidium torrendii.</title>
        <authorList>
            <person name="Floudas D."/>
            <person name="Held B.W."/>
            <person name="Riley R."/>
            <person name="Nagy L.G."/>
            <person name="Koehler G."/>
            <person name="Ransdell A.S."/>
            <person name="Younus H."/>
            <person name="Chow J."/>
            <person name="Chiniquy J."/>
            <person name="Lipzen A."/>
            <person name="Tritt A."/>
            <person name="Sun H."/>
            <person name="Haridas S."/>
            <person name="LaButti K."/>
            <person name="Ohm R.A."/>
            <person name="Kues U."/>
            <person name="Blanchette R.A."/>
            <person name="Grigoriev I.V."/>
            <person name="Minto R.E."/>
            <person name="Hibbett D.S."/>
        </authorList>
    </citation>
    <scope>NUCLEOTIDE SEQUENCE [LARGE SCALE GENOMIC DNA]</scope>
    <source>
        <strain evidence="2 3">FP15055 ss-10</strain>
    </source>
</reference>
<dbReference type="EMBL" id="KN880722">
    <property type="protein sequence ID" value="KIY63096.1"/>
    <property type="molecule type" value="Genomic_DNA"/>
</dbReference>
<name>A0A0D7B0P2_9AGAR</name>
<accession>A0A0D7B0P2</accession>
<dbReference type="Proteomes" id="UP000054007">
    <property type="component" value="Unassembled WGS sequence"/>
</dbReference>
<evidence type="ECO:0000313" key="2">
    <source>
        <dbReference type="EMBL" id="KIY63096.1"/>
    </source>
</evidence>
<evidence type="ECO:0000256" key="1">
    <source>
        <dbReference type="SAM" id="MobiDB-lite"/>
    </source>
</evidence>
<protein>
    <submittedName>
        <fullName evidence="2">Uncharacterized protein</fullName>
    </submittedName>
</protein>
<keyword evidence="3" id="KW-1185">Reference proteome</keyword>
<organism evidence="2 3">
    <name type="scientific">Cylindrobasidium torrendii FP15055 ss-10</name>
    <dbReference type="NCBI Taxonomy" id="1314674"/>
    <lineage>
        <taxon>Eukaryota</taxon>
        <taxon>Fungi</taxon>
        <taxon>Dikarya</taxon>
        <taxon>Basidiomycota</taxon>
        <taxon>Agaricomycotina</taxon>
        <taxon>Agaricomycetes</taxon>
        <taxon>Agaricomycetidae</taxon>
        <taxon>Agaricales</taxon>
        <taxon>Marasmiineae</taxon>
        <taxon>Physalacriaceae</taxon>
        <taxon>Cylindrobasidium</taxon>
    </lineage>
</organism>
<feature type="region of interest" description="Disordered" evidence="1">
    <location>
        <begin position="337"/>
        <end position="366"/>
    </location>
</feature>
<evidence type="ECO:0000313" key="3">
    <source>
        <dbReference type="Proteomes" id="UP000054007"/>
    </source>
</evidence>
<proteinExistence type="predicted"/>